<feature type="transmembrane region" description="Helical" evidence="1">
    <location>
        <begin position="191"/>
        <end position="210"/>
    </location>
</feature>
<gene>
    <name evidence="2" type="ORF">G3I74_09650</name>
</gene>
<evidence type="ECO:0000313" key="3">
    <source>
        <dbReference type="Proteomes" id="UP000484885"/>
    </source>
</evidence>
<keyword evidence="1" id="KW-0812">Transmembrane</keyword>
<dbReference type="RefSeq" id="WP_164211383.1">
    <property type="nucleotide sequence ID" value="NZ_JAAGSC010000041.1"/>
</dbReference>
<dbReference type="InterPro" id="IPR022134">
    <property type="entry name" value="DUF3667"/>
</dbReference>
<accession>A0A845UZU9</accession>
<evidence type="ECO:0000313" key="2">
    <source>
        <dbReference type="EMBL" id="NDY95994.1"/>
    </source>
</evidence>
<feature type="transmembrane region" description="Helical" evidence="1">
    <location>
        <begin position="96"/>
        <end position="115"/>
    </location>
</feature>
<evidence type="ECO:0000256" key="1">
    <source>
        <dbReference type="SAM" id="Phobius"/>
    </source>
</evidence>
<dbReference type="AlphaFoldDB" id="A0A845UZU9"/>
<feature type="transmembrane region" description="Helical" evidence="1">
    <location>
        <begin position="259"/>
        <end position="277"/>
    </location>
</feature>
<dbReference type="EMBL" id="JAAGSC010000041">
    <property type="protein sequence ID" value="NDY95994.1"/>
    <property type="molecule type" value="Genomic_DNA"/>
</dbReference>
<organism evidence="2 3">
    <name type="scientific">Wenzhouxiangella limi</name>
    <dbReference type="NCBI Taxonomy" id="2707351"/>
    <lineage>
        <taxon>Bacteria</taxon>
        <taxon>Pseudomonadati</taxon>
        <taxon>Pseudomonadota</taxon>
        <taxon>Gammaproteobacteria</taxon>
        <taxon>Chromatiales</taxon>
        <taxon>Wenzhouxiangellaceae</taxon>
        <taxon>Wenzhouxiangella</taxon>
    </lineage>
</organism>
<dbReference type="Pfam" id="PF12412">
    <property type="entry name" value="DUF3667"/>
    <property type="match status" value="1"/>
</dbReference>
<feature type="transmembrane region" description="Helical" evidence="1">
    <location>
        <begin position="222"/>
        <end position="239"/>
    </location>
</feature>
<keyword evidence="1" id="KW-0472">Membrane</keyword>
<proteinExistence type="predicted"/>
<dbReference type="Proteomes" id="UP000484885">
    <property type="component" value="Unassembled WGS sequence"/>
</dbReference>
<feature type="transmembrane region" description="Helical" evidence="1">
    <location>
        <begin position="298"/>
        <end position="318"/>
    </location>
</feature>
<keyword evidence="1" id="KW-1133">Transmembrane helix</keyword>
<sequence>MQALDNGSAGTEPARPRSLCDNCGTALQGRYCHRCGQPRKSFIRALPGLIGDLAAETLYYDSRMWRTLKCLLLQPGFLSSEYVQGRRARYTPPVRLYLVASILAFLVVSFVVGTVDYSQANAELGEAEVNVLHFGTQPWHPEDNPVQIGWLGDGANAWLNRQLGLMETNTREAARNPARLVRTAAGMLPQTMFVILPLFSAWVGVFYLFAKRYYIEHLLLQVHNHTFVFLSLVALYLIALLRDLLADATFIGHGLGSALLYWIGAAIWLWIPIYVLISQKRFYRQGWPLTLGKYLVLGASYFLMLLFCLVAVVLLGIWRL</sequence>
<protein>
    <submittedName>
        <fullName evidence="2">DUF3667 domain-containing protein</fullName>
    </submittedName>
</protein>
<comment type="caution">
    <text evidence="2">The sequence shown here is derived from an EMBL/GenBank/DDBJ whole genome shotgun (WGS) entry which is preliminary data.</text>
</comment>
<keyword evidence="3" id="KW-1185">Reference proteome</keyword>
<reference evidence="2 3" key="1">
    <citation type="submission" date="2020-02" db="EMBL/GenBank/DDBJ databases">
        <authorList>
            <person name="Zhang X.-Y."/>
        </authorList>
    </citation>
    <scope>NUCLEOTIDE SEQUENCE [LARGE SCALE GENOMIC DNA]</scope>
    <source>
        <strain evidence="2 3">C33</strain>
    </source>
</reference>
<name>A0A845UZU9_9GAMM</name>